<evidence type="ECO:0000313" key="3">
    <source>
        <dbReference type="Proteomes" id="UP001269081"/>
    </source>
</evidence>
<protein>
    <submittedName>
        <fullName evidence="2">Glycosyltransferase involved in cell wall biosynthesis</fullName>
    </submittedName>
</protein>
<reference evidence="2 3" key="1">
    <citation type="submission" date="2023-07" db="EMBL/GenBank/DDBJ databases">
        <title>Sorghum-associated microbial communities from plants grown in Nebraska, USA.</title>
        <authorList>
            <person name="Schachtman D."/>
        </authorList>
    </citation>
    <scope>NUCLEOTIDE SEQUENCE [LARGE SCALE GENOMIC DNA]</scope>
    <source>
        <strain evidence="2 3">4129</strain>
    </source>
</reference>
<keyword evidence="3" id="KW-1185">Reference proteome</keyword>
<dbReference type="InterPro" id="IPR029044">
    <property type="entry name" value="Nucleotide-diphossugar_trans"/>
</dbReference>
<evidence type="ECO:0000313" key="2">
    <source>
        <dbReference type="EMBL" id="MDR7208963.1"/>
    </source>
</evidence>
<evidence type="ECO:0000259" key="1">
    <source>
        <dbReference type="Pfam" id="PF00535"/>
    </source>
</evidence>
<dbReference type="SUPFAM" id="SSF53448">
    <property type="entry name" value="Nucleotide-diphospho-sugar transferases"/>
    <property type="match status" value="1"/>
</dbReference>
<name>A0ABU1Y484_9FLAO</name>
<dbReference type="Pfam" id="PF00535">
    <property type="entry name" value="Glycos_transf_2"/>
    <property type="match status" value="1"/>
</dbReference>
<dbReference type="InterPro" id="IPR001173">
    <property type="entry name" value="Glyco_trans_2-like"/>
</dbReference>
<dbReference type="RefSeq" id="WP_310278645.1">
    <property type="nucleotide sequence ID" value="NZ_JAVDWQ010000002.1"/>
</dbReference>
<accession>A0ABU1Y484</accession>
<comment type="caution">
    <text evidence="2">The sequence shown here is derived from an EMBL/GenBank/DDBJ whole genome shotgun (WGS) entry which is preliminary data.</text>
</comment>
<dbReference type="Proteomes" id="UP001269081">
    <property type="component" value="Unassembled WGS sequence"/>
</dbReference>
<feature type="domain" description="Glycosyltransferase 2-like" evidence="1">
    <location>
        <begin position="22"/>
        <end position="153"/>
    </location>
</feature>
<dbReference type="PANTHER" id="PTHR22916">
    <property type="entry name" value="GLYCOSYLTRANSFERASE"/>
    <property type="match status" value="1"/>
</dbReference>
<proteinExistence type="predicted"/>
<gene>
    <name evidence="2" type="ORF">J2W48_000893</name>
</gene>
<dbReference type="Gene3D" id="3.90.550.10">
    <property type="entry name" value="Spore Coat Polysaccharide Biosynthesis Protein SpsA, Chain A"/>
    <property type="match status" value="1"/>
</dbReference>
<sequence>MKTENLSSIQNNFYNNQDVTLSIIVTCFNYEKFIAQAIDSFLMQKTNFKVEILINDDASKDRSVSILKEYERKFPNLFRIFYQKENQYSKGIKPWFDILFPEAKGKYIALCEGDDYWTDPYKLQKQVDFLKNNPEFSMSFHDAFVVKNDVKLYKYVSKNKSVFTIEDLFEKHFIPTASIVFKNNLQIPDWYSKVQSGDKLLLFLLALKGNIKYLNEVMSVYRLHEGGISNTHFGIKKVYDSALLLNLVDMETNYKYNKNCHASLFYEIETHLSNKIKLSSEIEIKNIRIRLLINEIIRRLSKKIQFFFK</sequence>
<dbReference type="PANTHER" id="PTHR22916:SF3">
    <property type="entry name" value="UDP-GLCNAC:BETAGAL BETA-1,3-N-ACETYLGLUCOSAMINYLTRANSFERASE-LIKE PROTEIN 1"/>
    <property type="match status" value="1"/>
</dbReference>
<organism evidence="2 3">
    <name type="scientific">Flavobacterium piscis</name>
    <dbReference type="NCBI Taxonomy" id="1114874"/>
    <lineage>
        <taxon>Bacteria</taxon>
        <taxon>Pseudomonadati</taxon>
        <taxon>Bacteroidota</taxon>
        <taxon>Flavobacteriia</taxon>
        <taxon>Flavobacteriales</taxon>
        <taxon>Flavobacteriaceae</taxon>
        <taxon>Flavobacterium</taxon>
    </lineage>
</organism>
<dbReference type="EMBL" id="JAVDWQ010000002">
    <property type="protein sequence ID" value="MDR7208963.1"/>
    <property type="molecule type" value="Genomic_DNA"/>
</dbReference>